<sequence>MKIFSWAFIFLLFFSFKSTAQADGLKPKILKKEYRGFTLWLDCKTHHGAIAFHYKIGKDKNNIRNKNTSYDFDRKVSVSCQPQTWRSYRTNTVDPLQGEWRRGTLVPSNHMDSSLAKIKETYYLTNTLPQNAILSRSIGAWYYSEMITECYRDLSPLEVWGGVIWGDNPENDFFTVTHGIKTPDFWWKLIYRTDKKTYLAWIFPNHWSAKASEMDSFLVSIETLENTVEFMPDIGTLRSSAQAKLPPTNTWPLVISKDKLECEGKETSRD</sequence>
<evidence type="ECO:0000259" key="1">
    <source>
        <dbReference type="Pfam" id="PF01223"/>
    </source>
</evidence>
<dbReference type="Gene3D" id="3.40.570.10">
    <property type="entry name" value="Extracellular Endonuclease, subunit A"/>
    <property type="match status" value="1"/>
</dbReference>
<evidence type="ECO:0000313" key="2">
    <source>
        <dbReference type="EMBL" id="VAX30819.1"/>
    </source>
</evidence>
<dbReference type="InterPro" id="IPR044929">
    <property type="entry name" value="DNA/RNA_non-sp_Endonuclease_sf"/>
</dbReference>
<dbReference type="EMBL" id="UOGF01000065">
    <property type="protein sequence ID" value="VAX30819.1"/>
    <property type="molecule type" value="Genomic_DNA"/>
</dbReference>
<protein>
    <recommendedName>
        <fullName evidence="1">DNA/RNA non-specific endonuclease/pyrophosphatase/phosphodiesterase domain-containing protein</fullName>
    </recommendedName>
</protein>
<dbReference type="GO" id="GO:0016787">
    <property type="term" value="F:hydrolase activity"/>
    <property type="evidence" value="ECO:0007669"/>
    <property type="project" value="InterPro"/>
</dbReference>
<reference evidence="2" key="1">
    <citation type="submission" date="2018-06" db="EMBL/GenBank/DDBJ databases">
        <authorList>
            <person name="Zhirakovskaya E."/>
        </authorList>
    </citation>
    <scope>NUCLEOTIDE SEQUENCE</scope>
</reference>
<gene>
    <name evidence="2" type="ORF">MNBD_NITROSPIRAE01-1810</name>
</gene>
<dbReference type="GO" id="GO:0046872">
    <property type="term" value="F:metal ion binding"/>
    <property type="evidence" value="ECO:0007669"/>
    <property type="project" value="InterPro"/>
</dbReference>
<dbReference type="GO" id="GO:0003676">
    <property type="term" value="F:nucleic acid binding"/>
    <property type="evidence" value="ECO:0007669"/>
    <property type="project" value="InterPro"/>
</dbReference>
<dbReference type="InterPro" id="IPR001604">
    <property type="entry name" value="Endo_G_ENPP1-like_dom"/>
</dbReference>
<organism evidence="2">
    <name type="scientific">hydrothermal vent metagenome</name>
    <dbReference type="NCBI Taxonomy" id="652676"/>
    <lineage>
        <taxon>unclassified sequences</taxon>
        <taxon>metagenomes</taxon>
        <taxon>ecological metagenomes</taxon>
    </lineage>
</organism>
<dbReference type="InterPro" id="IPR044925">
    <property type="entry name" value="His-Me_finger_sf"/>
</dbReference>
<accession>A0A3B1CKZ7</accession>
<dbReference type="AlphaFoldDB" id="A0A3B1CKZ7"/>
<feature type="domain" description="DNA/RNA non-specific endonuclease/pyrophosphatase/phosphodiesterase" evidence="1">
    <location>
        <begin position="33"/>
        <end position="226"/>
    </location>
</feature>
<name>A0A3B1CKZ7_9ZZZZ</name>
<dbReference type="Pfam" id="PF01223">
    <property type="entry name" value="Endonuclease_NS"/>
    <property type="match status" value="1"/>
</dbReference>
<proteinExistence type="predicted"/>
<dbReference type="SUPFAM" id="SSF54060">
    <property type="entry name" value="His-Me finger endonucleases"/>
    <property type="match status" value="1"/>
</dbReference>